<comment type="function">
    <text evidence="4">Microtubule inner protein (MIP) part of the dynein-decorated doublet microtubules (DMTs) in cilia axoneme. Acts as a regulator of cilium basal body docking and positioning in mono- and multiciliated cells. Regulates basal body docking and cilia formation in multiciliated lung cells. Regulates kinocilium positioning and stereocilia bundle morphogenesis in the inner ear.</text>
</comment>
<dbReference type="AlphaFoldDB" id="A0A8C6TVB6"/>
<proteinExistence type="inferred from homology"/>
<keyword evidence="7" id="KW-1185">Reference proteome</keyword>
<evidence type="ECO:0000256" key="2">
    <source>
        <dbReference type="ARBA" id="ARBA00019181"/>
    </source>
</evidence>
<name>A0A8C6TVB6_9GOBI</name>
<evidence type="ECO:0000256" key="1">
    <source>
        <dbReference type="ARBA" id="ARBA00009887"/>
    </source>
</evidence>
<dbReference type="Ensembl" id="ENSNMLT00000028762.1">
    <property type="protein sequence ID" value="ENSNMLP00000025729.1"/>
    <property type="gene ID" value="ENSNMLG00000016418.1"/>
</dbReference>
<dbReference type="PANTHER" id="PTHR34639">
    <property type="entry name" value="PROTEIN FLATTOP"/>
    <property type="match status" value="1"/>
</dbReference>
<reference evidence="6" key="1">
    <citation type="submission" date="2025-08" db="UniProtKB">
        <authorList>
            <consortium name="Ensembl"/>
        </authorList>
    </citation>
    <scope>IDENTIFICATION</scope>
</reference>
<accession>A0A8C6TVB6</accession>
<feature type="compositionally biased region" description="Basic and acidic residues" evidence="5">
    <location>
        <begin position="113"/>
        <end position="127"/>
    </location>
</feature>
<comment type="similarity">
    <text evidence="1">Belongs to the Flattop family.</text>
</comment>
<dbReference type="GO" id="GO:0036064">
    <property type="term" value="C:ciliary basal body"/>
    <property type="evidence" value="ECO:0007669"/>
    <property type="project" value="TreeGrafter"/>
</dbReference>
<sequence>MSSGYSANQYENAFKSQRLQNWCQPKHFKERPTAKLGRSRVIVNDRGHLLPGSKQEGSSWPDFRGTWELPARIPAPRVCPTARSEQGLKRLQAWGFVTPRPDTARHQGQQKHGAREEHGPADTDRRTCSAGERSANQVSPPDRPVTGGEREATPAREPSPNLNLPKTERGFRYVNKQDKALHNRSSFIHKREHYQSHVCPVNKEMKVIHIIKKNGKPAEKLKGNKFVWPQHQTLTSDYFQ</sequence>
<evidence type="ECO:0000313" key="6">
    <source>
        <dbReference type="Ensembl" id="ENSNMLP00000025729.1"/>
    </source>
</evidence>
<protein>
    <recommendedName>
        <fullName evidence="2">Protein Flattop</fullName>
    </recommendedName>
    <alternativeName>
        <fullName evidence="3">Cilia- and flagella-associated protein 126</fullName>
    </alternativeName>
</protein>
<dbReference type="CDD" id="cd23705">
    <property type="entry name" value="Flattop"/>
    <property type="match status" value="1"/>
</dbReference>
<organism evidence="6 7">
    <name type="scientific">Neogobius melanostomus</name>
    <name type="common">round goby</name>
    <dbReference type="NCBI Taxonomy" id="47308"/>
    <lineage>
        <taxon>Eukaryota</taxon>
        <taxon>Metazoa</taxon>
        <taxon>Chordata</taxon>
        <taxon>Craniata</taxon>
        <taxon>Vertebrata</taxon>
        <taxon>Euteleostomi</taxon>
        <taxon>Actinopterygii</taxon>
        <taxon>Neopterygii</taxon>
        <taxon>Teleostei</taxon>
        <taxon>Neoteleostei</taxon>
        <taxon>Acanthomorphata</taxon>
        <taxon>Gobiaria</taxon>
        <taxon>Gobiiformes</taxon>
        <taxon>Gobioidei</taxon>
        <taxon>Gobiidae</taxon>
        <taxon>Benthophilinae</taxon>
        <taxon>Neogobiini</taxon>
        <taxon>Neogobius</taxon>
    </lineage>
</organism>
<evidence type="ECO:0000256" key="3">
    <source>
        <dbReference type="ARBA" id="ARBA00033306"/>
    </source>
</evidence>
<evidence type="ECO:0000313" key="7">
    <source>
        <dbReference type="Proteomes" id="UP000694523"/>
    </source>
</evidence>
<dbReference type="Proteomes" id="UP000694523">
    <property type="component" value="Unplaced"/>
</dbReference>
<evidence type="ECO:0000256" key="5">
    <source>
        <dbReference type="SAM" id="MobiDB-lite"/>
    </source>
</evidence>
<feature type="region of interest" description="Disordered" evidence="5">
    <location>
        <begin position="99"/>
        <end position="168"/>
    </location>
</feature>
<dbReference type="GO" id="GO:0044782">
    <property type="term" value="P:cilium organization"/>
    <property type="evidence" value="ECO:0007669"/>
    <property type="project" value="TreeGrafter"/>
</dbReference>
<dbReference type="InterPro" id="IPR038797">
    <property type="entry name" value="Fltp"/>
</dbReference>
<evidence type="ECO:0000256" key="4">
    <source>
        <dbReference type="ARBA" id="ARBA00045261"/>
    </source>
</evidence>
<reference evidence="6" key="2">
    <citation type="submission" date="2025-09" db="UniProtKB">
        <authorList>
            <consortium name="Ensembl"/>
        </authorList>
    </citation>
    <scope>IDENTIFICATION</scope>
</reference>
<dbReference type="PANTHER" id="PTHR34639:SF1">
    <property type="entry name" value="PROTEIN FLATTOP"/>
    <property type="match status" value="1"/>
</dbReference>
<dbReference type="Pfam" id="PF22611">
    <property type="entry name" value="CFAP126"/>
    <property type="match status" value="1"/>
</dbReference>